<keyword evidence="7" id="KW-0963">Cytoplasm</keyword>
<dbReference type="GO" id="GO:0048029">
    <property type="term" value="F:monosaccharide binding"/>
    <property type="evidence" value="ECO:0007669"/>
    <property type="project" value="TreeGrafter"/>
</dbReference>
<dbReference type="PROSITE" id="PS51463">
    <property type="entry name" value="P_GLUCOSE_ISOMERASE_3"/>
    <property type="match status" value="1"/>
</dbReference>
<dbReference type="GO" id="GO:0005829">
    <property type="term" value="C:cytosol"/>
    <property type="evidence" value="ECO:0007669"/>
    <property type="project" value="TreeGrafter"/>
</dbReference>
<evidence type="ECO:0000313" key="12">
    <source>
        <dbReference type="Proteomes" id="UP000250928"/>
    </source>
</evidence>
<gene>
    <name evidence="7" type="primary">pgi</name>
    <name evidence="9" type="ORF">B0D84_02825</name>
    <name evidence="10" type="ORF">C3L24_07210</name>
</gene>
<dbReference type="Gene3D" id="3.40.50.10490">
    <property type="entry name" value="Glucose-6-phosphate isomerase like protein, domain 1"/>
    <property type="match status" value="2"/>
</dbReference>
<dbReference type="PROSITE" id="PS00765">
    <property type="entry name" value="P_GLUCOSE_ISOMERASE_1"/>
    <property type="match status" value="1"/>
</dbReference>
<dbReference type="HAMAP" id="MF_00473">
    <property type="entry name" value="G6P_isomerase"/>
    <property type="match status" value="1"/>
</dbReference>
<feature type="active site" evidence="7">
    <location>
        <position position="384"/>
    </location>
</feature>
<dbReference type="SUPFAM" id="SSF53697">
    <property type="entry name" value="SIS domain"/>
    <property type="match status" value="1"/>
</dbReference>
<comment type="similarity">
    <text evidence="2 7 8">Belongs to the GPI family.</text>
</comment>
<evidence type="ECO:0000313" key="9">
    <source>
        <dbReference type="EMBL" id="OQX35036.1"/>
    </source>
</evidence>
<comment type="catalytic activity">
    <reaction evidence="6 7 8">
        <text>alpha-D-glucose 6-phosphate = beta-D-fructose 6-phosphate</text>
        <dbReference type="Rhea" id="RHEA:11816"/>
        <dbReference type="ChEBI" id="CHEBI:57634"/>
        <dbReference type="ChEBI" id="CHEBI:58225"/>
        <dbReference type="EC" id="5.3.1.9"/>
    </reaction>
</comment>
<evidence type="ECO:0000256" key="8">
    <source>
        <dbReference type="RuleBase" id="RU000612"/>
    </source>
</evidence>
<feature type="active site" description="Proton donor" evidence="7">
    <location>
        <position position="353"/>
    </location>
</feature>
<evidence type="ECO:0000256" key="4">
    <source>
        <dbReference type="ARBA" id="ARBA00023152"/>
    </source>
</evidence>
<evidence type="ECO:0000313" key="11">
    <source>
        <dbReference type="Proteomes" id="UP000243361"/>
    </source>
</evidence>
<dbReference type="Proteomes" id="UP000250928">
    <property type="component" value="Unassembled WGS sequence"/>
</dbReference>
<dbReference type="InterPro" id="IPR001672">
    <property type="entry name" value="G6P_Isomerase"/>
</dbReference>
<reference evidence="9 11" key="1">
    <citation type="submission" date="2017-02" db="EMBL/GenBank/DDBJ databases">
        <title>Novel co-symbiosis in the unique lucinid bivalve Phacoides pectinatus.</title>
        <authorList>
            <person name="Lim S.J."/>
            <person name="Davis B.G."/>
            <person name="Gill D.E."/>
            <person name="Engel A.S."/>
            <person name="Anderson L.C."/>
            <person name="Campbell B.J."/>
        </authorList>
    </citation>
    <scope>NUCLEOTIDE SEQUENCE [LARGE SCALE GENOMIC DNA]</scope>
    <source>
        <strain evidence="9">LUC13016_P6</strain>
    </source>
</reference>
<sequence>MGKLQQTPQWQALEQHWQEIGGQHMRSLFQQDPARFEQFSLEACGILLDYSKNRITGRTTELLLDLARQAGLGERIGAMFSGERINNTEDRAVLHTALRNRSGRPILVDGEDVMPGIEAVLRQMREFSEAVRAGHWRGYSGKPITDVVNIGIGGSNLGPLMVCEALGHYKSATLNAHFVSNVDGTHLAETLKPLDPETTLFIIASKTFTTQETLANAHAARAWTLARLGDEAAVASHFVAVSTNSAEVAAFGIDTANMFVFWDWVGGRYSLWSSIGLSIALALGMDRFEALLEGAHEMDEHFRQAPLERNMPVLLALIGVWYRNFAGAATHAILPYDQYLRYLPAYLQQADMESNGKGVTCDGEPVDYETGPIIWGEPGTDGQHAFYQLIHQGTQLVSADFIAPVHSHNPVGDQHEKLLANFFAQTEALMLGKGAEEARRELEEQGMAPERIGMLLPHKVFPGNRPTNTLLVDRITPRRLGALIALYEHKIFVQGVIWRVNSYDQWGVELGKQLAGVILSELQGELQPGRHDASTENLIRRYKALSARD</sequence>
<dbReference type="FunFam" id="1.10.1390.10:FF:000001">
    <property type="entry name" value="Glucose-6-phosphate isomerase"/>
    <property type="match status" value="1"/>
</dbReference>
<dbReference type="InterPro" id="IPR023096">
    <property type="entry name" value="G6P_Isomerase_C"/>
</dbReference>
<dbReference type="GO" id="GO:0097367">
    <property type="term" value="F:carbohydrate derivative binding"/>
    <property type="evidence" value="ECO:0007669"/>
    <property type="project" value="InterPro"/>
</dbReference>
<evidence type="ECO:0000256" key="5">
    <source>
        <dbReference type="ARBA" id="ARBA00023235"/>
    </source>
</evidence>
<dbReference type="UniPathway" id="UPA00109">
    <property type="reaction ID" value="UER00181"/>
</dbReference>
<dbReference type="Proteomes" id="UP000243361">
    <property type="component" value="Unassembled WGS sequence"/>
</dbReference>
<dbReference type="UniPathway" id="UPA00138"/>
<dbReference type="CDD" id="cd05015">
    <property type="entry name" value="SIS_PGI_1"/>
    <property type="match status" value="1"/>
</dbReference>
<comment type="function">
    <text evidence="7">Catalyzes the reversible isomerization of glucose-6-phosphate to fructose-6-phosphate.</text>
</comment>
<evidence type="ECO:0000256" key="7">
    <source>
        <dbReference type="HAMAP-Rule" id="MF_00473"/>
    </source>
</evidence>
<dbReference type="GO" id="GO:0006094">
    <property type="term" value="P:gluconeogenesis"/>
    <property type="evidence" value="ECO:0007669"/>
    <property type="project" value="UniProtKB-UniRule"/>
</dbReference>
<feature type="active site" evidence="7">
    <location>
        <position position="512"/>
    </location>
</feature>
<evidence type="ECO:0000256" key="1">
    <source>
        <dbReference type="ARBA" id="ARBA00004926"/>
    </source>
</evidence>
<accession>A0A657PTE5</accession>
<dbReference type="NCBIfam" id="NF001211">
    <property type="entry name" value="PRK00179.1"/>
    <property type="match status" value="1"/>
</dbReference>
<dbReference type="EC" id="5.3.1.9" evidence="7"/>
<dbReference type="PRINTS" id="PR00662">
    <property type="entry name" value="G6PISOMERASE"/>
</dbReference>
<dbReference type="Pfam" id="PF00342">
    <property type="entry name" value="PGI"/>
    <property type="match status" value="1"/>
</dbReference>
<comment type="pathway">
    <text evidence="7">Carbohydrate biosynthesis; gluconeogenesis.</text>
</comment>
<dbReference type="EMBL" id="PQCO01000191">
    <property type="protein sequence ID" value="PUE01900.1"/>
    <property type="molecule type" value="Genomic_DNA"/>
</dbReference>
<comment type="subcellular location">
    <subcellularLocation>
        <location evidence="7">Cytoplasm</location>
    </subcellularLocation>
</comment>
<keyword evidence="11" id="KW-1185">Reference proteome</keyword>
<dbReference type="InterPro" id="IPR046348">
    <property type="entry name" value="SIS_dom_sf"/>
</dbReference>
<evidence type="ECO:0000256" key="6">
    <source>
        <dbReference type="ARBA" id="ARBA00029321"/>
    </source>
</evidence>
<dbReference type="InterPro" id="IPR035482">
    <property type="entry name" value="SIS_PGI_2"/>
</dbReference>
<dbReference type="PANTHER" id="PTHR11469:SF1">
    <property type="entry name" value="GLUCOSE-6-PHOSPHATE ISOMERASE"/>
    <property type="match status" value="1"/>
</dbReference>
<reference evidence="10 12" key="2">
    <citation type="submission" date="2018-01" db="EMBL/GenBank/DDBJ databases">
        <title>Novel co-symbiosis in the lucinid bivalve Phacoides pectinatus.</title>
        <authorList>
            <person name="Lim S.J."/>
            <person name="Davis B.G."/>
            <person name="Gill D.E."/>
            <person name="Engel A.S."/>
            <person name="Anderson L.C."/>
            <person name="Campbell B.J."/>
        </authorList>
    </citation>
    <scope>NUCLEOTIDE SEQUENCE [LARGE SCALE GENOMIC DNA]</scope>
    <source>
        <strain evidence="10">N3_P5</strain>
    </source>
</reference>
<dbReference type="EMBL" id="MUIE01000191">
    <property type="protein sequence ID" value="OQX35036.1"/>
    <property type="molecule type" value="Genomic_DNA"/>
</dbReference>
<dbReference type="FunFam" id="3.40.50.10490:FF:000004">
    <property type="entry name" value="Glucose-6-phosphate isomerase"/>
    <property type="match status" value="1"/>
</dbReference>
<dbReference type="GO" id="GO:0006096">
    <property type="term" value="P:glycolytic process"/>
    <property type="evidence" value="ECO:0007669"/>
    <property type="project" value="UniProtKB-UniRule"/>
</dbReference>
<dbReference type="PROSITE" id="PS00174">
    <property type="entry name" value="P_GLUCOSE_ISOMERASE_2"/>
    <property type="match status" value="1"/>
</dbReference>
<keyword evidence="4 7" id="KW-0324">Glycolysis</keyword>
<dbReference type="AlphaFoldDB" id="A0A657PTE5"/>
<proteinExistence type="inferred from homology"/>
<evidence type="ECO:0000256" key="2">
    <source>
        <dbReference type="ARBA" id="ARBA00006604"/>
    </source>
</evidence>
<dbReference type="CDD" id="cd05016">
    <property type="entry name" value="SIS_PGI_2"/>
    <property type="match status" value="1"/>
</dbReference>
<dbReference type="PANTHER" id="PTHR11469">
    <property type="entry name" value="GLUCOSE-6-PHOSPHATE ISOMERASE"/>
    <property type="match status" value="1"/>
</dbReference>
<evidence type="ECO:0000256" key="3">
    <source>
        <dbReference type="ARBA" id="ARBA00022432"/>
    </source>
</evidence>
<comment type="pathway">
    <text evidence="1 7 8">Carbohydrate degradation; glycolysis; D-glyceraldehyde 3-phosphate and glycerone phosphate from D-glucose: step 2/4.</text>
</comment>
<keyword evidence="3 7" id="KW-0312">Gluconeogenesis</keyword>
<dbReference type="Gene3D" id="1.10.1390.10">
    <property type="match status" value="1"/>
</dbReference>
<dbReference type="GO" id="GO:0004347">
    <property type="term" value="F:glucose-6-phosphate isomerase activity"/>
    <property type="evidence" value="ECO:0007669"/>
    <property type="project" value="UniProtKB-UniRule"/>
</dbReference>
<comment type="caution">
    <text evidence="9">The sequence shown here is derived from an EMBL/GenBank/DDBJ whole genome shotgun (WGS) entry which is preliminary data.</text>
</comment>
<dbReference type="InterPro" id="IPR018189">
    <property type="entry name" value="Phosphoglucose_isomerase_CS"/>
</dbReference>
<evidence type="ECO:0000313" key="10">
    <source>
        <dbReference type="EMBL" id="PUE01900.1"/>
    </source>
</evidence>
<name>A0A657PTE5_9GAMM</name>
<dbReference type="GO" id="GO:0051156">
    <property type="term" value="P:glucose 6-phosphate metabolic process"/>
    <property type="evidence" value="ECO:0007669"/>
    <property type="project" value="TreeGrafter"/>
</dbReference>
<dbReference type="InterPro" id="IPR035476">
    <property type="entry name" value="SIS_PGI_1"/>
</dbReference>
<protein>
    <recommendedName>
        <fullName evidence="7">Glucose-6-phosphate isomerase</fullName>
        <shortName evidence="7">GPI</shortName>
        <ecNumber evidence="7">5.3.1.9</ecNumber>
    </recommendedName>
    <alternativeName>
        <fullName evidence="7">Phosphoglucose isomerase</fullName>
        <shortName evidence="7">PGI</shortName>
    </alternativeName>
    <alternativeName>
        <fullName evidence="7">Phosphohexose isomerase</fullName>
        <shortName evidence="7">PHI</shortName>
    </alternativeName>
</protein>
<organism evidence="9 11">
    <name type="scientific">Candidatus Sedimenticola endophacoides</name>
    <dbReference type="NCBI Taxonomy" id="2548426"/>
    <lineage>
        <taxon>Bacteria</taxon>
        <taxon>Pseudomonadati</taxon>
        <taxon>Pseudomonadota</taxon>
        <taxon>Gammaproteobacteria</taxon>
        <taxon>Chromatiales</taxon>
        <taxon>Sedimenticolaceae</taxon>
        <taxon>Sedimenticola</taxon>
    </lineage>
</organism>
<keyword evidence="5 7" id="KW-0413">Isomerase</keyword>